<reference evidence="7" key="1">
    <citation type="journal article" date="2020" name="Nat. Commun.">
        <title>Large-scale genome sequencing of mycorrhizal fungi provides insights into the early evolution of symbiotic traits.</title>
        <authorList>
            <person name="Miyauchi S."/>
            <person name="Kiss E."/>
            <person name="Kuo A."/>
            <person name="Drula E."/>
            <person name="Kohler A."/>
            <person name="Sanchez-Garcia M."/>
            <person name="Morin E."/>
            <person name="Andreopoulos B."/>
            <person name="Barry K.W."/>
            <person name="Bonito G."/>
            <person name="Buee M."/>
            <person name="Carver A."/>
            <person name="Chen C."/>
            <person name="Cichocki N."/>
            <person name="Clum A."/>
            <person name="Culley D."/>
            <person name="Crous P.W."/>
            <person name="Fauchery L."/>
            <person name="Girlanda M."/>
            <person name="Hayes R.D."/>
            <person name="Keri Z."/>
            <person name="LaButti K."/>
            <person name="Lipzen A."/>
            <person name="Lombard V."/>
            <person name="Magnuson J."/>
            <person name="Maillard F."/>
            <person name="Murat C."/>
            <person name="Nolan M."/>
            <person name="Ohm R.A."/>
            <person name="Pangilinan J."/>
            <person name="Pereira M.F."/>
            <person name="Perotto S."/>
            <person name="Peter M."/>
            <person name="Pfister S."/>
            <person name="Riley R."/>
            <person name="Sitrit Y."/>
            <person name="Stielow J.B."/>
            <person name="Szollosi G."/>
            <person name="Zifcakova L."/>
            <person name="Stursova M."/>
            <person name="Spatafora J.W."/>
            <person name="Tedersoo L."/>
            <person name="Vaario L.M."/>
            <person name="Yamada A."/>
            <person name="Yan M."/>
            <person name="Wang P."/>
            <person name="Xu J."/>
            <person name="Bruns T."/>
            <person name="Baldrian P."/>
            <person name="Vilgalys R."/>
            <person name="Dunand C."/>
            <person name="Henrissat B."/>
            <person name="Grigoriev I.V."/>
            <person name="Hibbett D."/>
            <person name="Nagy L.G."/>
            <person name="Martin F.M."/>
        </authorList>
    </citation>
    <scope>NUCLEOTIDE SEQUENCE</scope>
    <source>
        <strain evidence="7">UH-Tt-Lm1</strain>
    </source>
</reference>
<organism evidence="7 8">
    <name type="scientific">Thelephora terrestris</name>
    <dbReference type="NCBI Taxonomy" id="56493"/>
    <lineage>
        <taxon>Eukaryota</taxon>
        <taxon>Fungi</taxon>
        <taxon>Dikarya</taxon>
        <taxon>Basidiomycota</taxon>
        <taxon>Agaricomycotina</taxon>
        <taxon>Agaricomycetes</taxon>
        <taxon>Thelephorales</taxon>
        <taxon>Thelephoraceae</taxon>
        <taxon>Thelephora</taxon>
    </lineage>
</organism>
<dbReference type="InterPro" id="IPR004183">
    <property type="entry name" value="Xdiol_dOase_suB"/>
</dbReference>
<comment type="cofactor">
    <cofactor evidence="1">
        <name>Zn(2+)</name>
        <dbReference type="ChEBI" id="CHEBI:29105"/>
    </cofactor>
</comment>
<evidence type="ECO:0000313" key="8">
    <source>
        <dbReference type="Proteomes" id="UP000736335"/>
    </source>
</evidence>
<comment type="caution">
    <text evidence="7">The sequence shown here is derived from an EMBL/GenBank/DDBJ whole genome shotgun (WGS) entry which is preliminary data.</text>
</comment>
<proteinExistence type="inferred from homology"/>
<feature type="domain" description="Extradiol ring-cleavage dioxygenase class III enzyme subunit B" evidence="6">
    <location>
        <begin position="28"/>
        <end position="288"/>
    </location>
</feature>
<evidence type="ECO:0000256" key="2">
    <source>
        <dbReference type="ARBA" id="ARBA00007581"/>
    </source>
</evidence>
<protein>
    <submittedName>
        <fullName evidence="7">Extradiol ring-cleavage dioxygenase class III enzyme subunit B</fullName>
    </submittedName>
</protein>
<keyword evidence="5" id="KW-0560">Oxidoreductase</keyword>
<keyword evidence="3" id="KW-0479">Metal-binding</keyword>
<reference evidence="7" key="2">
    <citation type="submission" date="2020-11" db="EMBL/GenBank/DDBJ databases">
        <authorList>
            <consortium name="DOE Joint Genome Institute"/>
            <person name="Kuo A."/>
            <person name="Miyauchi S."/>
            <person name="Kiss E."/>
            <person name="Drula E."/>
            <person name="Kohler A."/>
            <person name="Sanchez-Garcia M."/>
            <person name="Andreopoulos B."/>
            <person name="Barry K.W."/>
            <person name="Bonito G."/>
            <person name="Buee M."/>
            <person name="Carver A."/>
            <person name="Chen C."/>
            <person name="Cichocki N."/>
            <person name="Clum A."/>
            <person name="Culley D."/>
            <person name="Crous P.W."/>
            <person name="Fauchery L."/>
            <person name="Girlanda M."/>
            <person name="Hayes R."/>
            <person name="Keri Z."/>
            <person name="Labutti K."/>
            <person name="Lipzen A."/>
            <person name="Lombard V."/>
            <person name="Magnuson J."/>
            <person name="Maillard F."/>
            <person name="Morin E."/>
            <person name="Murat C."/>
            <person name="Nolan M."/>
            <person name="Ohm R."/>
            <person name="Pangilinan J."/>
            <person name="Pereira M."/>
            <person name="Perotto S."/>
            <person name="Peter M."/>
            <person name="Riley R."/>
            <person name="Sitrit Y."/>
            <person name="Stielow B."/>
            <person name="Szollosi G."/>
            <person name="Zifcakova L."/>
            <person name="Stursova M."/>
            <person name="Spatafora J.W."/>
            <person name="Tedersoo L."/>
            <person name="Vaario L.-M."/>
            <person name="Yamada A."/>
            <person name="Yan M."/>
            <person name="Wang P."/>
            <person name="Xu J."/>
            <person name="Bruns T."/>
            <person name="Baldrian P."/>
            <person name="Vilgalys R."/>
            <person name="Henrissat B."/>
            <person name="Grigoriev I.V."/>
            <person name="Hibbett D."/>
            <person name="Nagy L.G."/>
            <person name="Martin F.M."/>
        </authorList>
    </citation>
    <scope>NUCLEOTIDE SEQUENCE</scope>
    <source>
        <strain evidence="7">UH-Tt-Lm1</strain>
    </source>
</reference>
<dbReference type="GO" id="GO:0008270">
    <property type="term" value="F:zinc ion binding"/>
    <property type="evidence" value="ECO:0007669"/>
    <property type="project" value="InterPro"/>
</dbReference>
<keyword evidence="7" id="KW-0223">Dioxygenase</keyword>
<dbReference type="EMBL" id="WIUZ02000001">
    <property type="protein sequence ID" value="KAF9793029.1"/>
    <property type="molecule type" value="Genomic_DNA"/>
</dbReference>
<dbReference type="Proteomes" id="UP000736335">
    <property type="component" value="Unassembled WGS sequence"/>
</dbReference>
<dbReference type="CDD" id="cd07363">
    <property type="entry name" value="45_DOPA_Dioxygenase"/>
    <property type="match status" value="1"/>
</dbReference>
<accession>A0A9P6HQS4</accession>
<evidence type="ECO:0000313" key="7">
    <source>
        <dbReference type="EMBL" id="KAF9793029.1"/>
    </source>
</evidence>
<name>A0A9P6HQS4_9AGAM</name>
<evidence type="ECO:0000256" key="3">
    <source>
        <dbReference type="ARBA" id="ARBA00022723"/>
    </source>
</evidence>
<keyword evidence="4" id="KW-0862">Zinc</keyword>
<keyword evidence="8" id="KW-1185">Reference proteome</keyword>
<dbReference type="PIRSF" id="PIRSF006157">
    <property type="entry name" value="Doxgns_DODA"/>
    <property type="match status" value="1"/>
</dbReference>
<evidence type="ECO:0000256" key="4">
    <source>
        <dbReference type="ARBA" id="ARBA00022833"/>
    </source>
</evidence>
<dbReference type="AlphaFoldDB" id="A0A9P6HQS4"/>
<sequence>MTVMAPKTREEWQKALDELPPSPAKIPAFFFAHSSPMMEIDIPVPMGKNGAVSHFLDDFGKVLLEKYHPKAIVVFSAHWDVDGQVLVTDYGNENPLYYDYYGFPSEFFQLKFKSHGDSNLAQRIVGLYKEAGLNARTTTASEPRGVDGLGKTSSGFDHGVFLPFRRMFGLETDIPIVEVSIDSSFDPEKEWKIGQALDELRSEGILLLCGGLTIHNLRDRSCMHETKSAEIYRQFDNAVTQAVQVRDPQERKNIMFDLVNHEGFRASHPTADHFVPIYVAGGAGGNGDTKVLAAIHGALTVAFGLR</sequence>
<dbReference type="GO" id="GO:0008198">
    <property type="term" value="F:ferrous iron binding"/>
    <property type="evidence" value="ECO:0007669"/>
    <property type="project" value="InterPro"/>
</dbReference>
<evidence type="ECO:0000259" key="6">
    <source>
        <dbReference type="Pfam" id="PF02900"/>
    </source>
</evidence>
<dbReference type="PANTHER" id="PTHR30096">
    <property type="entry name" value="4,5-DOPA DIOXYGENASE EXTRADIOL-LIKE PROTEIN"/>
    <property type="match status" value="1"/>
</dbReference>
<dbReference type="Gene3D" id="3.40.830.10">
    <property type="entry name" value="LigB-like"/>
    <property type="match status" value="1"/>
</dbReference>
<comment type="similarity">
    <text evidence="2">Belongs to the DODA-type extradiol aromatic ring-opening dioxygenase family.</text>
</comment>
<dbReference type="SUPFAM" id="SSF53213">
    <property type="entry name" value="LigB-like"/>
    <property type="match status" value="1"/>
</dbReference>
<evidence type="ECO:0000256" key="1">
    <source>
        <dbReference type="ARBA" id="ARBA00001947"/>
    </source>
</evidence>
<dbReference type="GO" id="GO:0016702">
    <property type="term" value="F:oxidoreductase activity, acting on single donors with incorporation of molecular oxygen, incorporation of two atoms of oxygen"/>
    <property type="evidence" value="ECO:0007669"/>
    <property type="project" value="UniProtKB-ARBA"/>
</dbReference>
<dbReference type="Pfam" id="PF02900">
    <property type="entry name" value="LigB"/>
    <property type="match status" value="1"/>
</dbReference>
<dbReference type="OrthoDB" id="7396853at2759"/>
<dbReference type="PANTHER" id="PTHR30096:SF0">
    <property type="entry name" value="4,5-DOPA DIOXYGENASE EXTRADIOL-LIKE PROTEIN"/>
    <property type="match status" value="1"/>
</dbReference>
<dbReference type="InterPro" id="IPR014436">
    <property type="entry name" value="Extradiol_dOase_DODA"/>
</dbReference>
<evidence type="ECO:0000256" key="5">
    <source>
        <dbReference type="ARBA" id="ARBA00023002"/>
    </source>
</evidence>
<gene>
    <name evidence="7" type="ORF">BJ322DRAFT_96469</name>
</gene>